<comment type="caution">
    <text evidence="1">The sequence shown here is derived from an EMBL/GenBank/DDBJ whole genome shotgun (WGS) entry which is preliminary data.</text>
</comment>
<dbReference type="Gene3D" id="3.40.50.720">
    <property type="entry name" value="NAD(P)-binding Rossmann-like Domain"/>
    <property type="match status" value="1"/>
</dbReference>
<dbReference type="Proteomes" id="UP000251211">
    <property type="component" value="Unassembled WGS sequence"/>
</dbReference>
<proteinExistence type="predicted"/>
<dbReference type="EMBL" id="UAUI01000011">
    <property type="protein sequence ID" value="SPZ39336.1"/>
    <property type="molecule type" value="Genomic_DNA"/>
</dbReference>
<protein>
    <recommendedName>
        <fullName evidence="3">Zinc-binding alcohol dehydrogenase family protein</fullName>
    </recommendedName>
</protein>
<dbReference type="RefSeq" id="WP_176582585.1">
    <property type="nucleotide sequence ID" value="NZ_CP150488.1"/>
</dbReference>
<name>A0AB38FCM7_RHOWR</name>
<organism evidence="1 2">
    <name type="scientific">Rhodococcus wratislaviensis</name>
    <name type="common">Tsukamurella wratislaviensis</name>
    <dbReference type="NCBI Taxonomy" id="44752"/>
    <lineage>
        <taxon>Bacteria</taxon>
        <taxon>Bacillati</taxon>
        <taxon>Actinomycetota</taxon>
        <taxon>Actinomycetes</taxon>
        <taxon>Mycobacteriales</taxon>
        <taxon>Nocardiaceae</taxon>
        <taxon>Rhodococcus</taxon>
    </lineage>
</organism>
<dbReference type="Gene3D" id="3.90.180.10">
    <property type="entry name" value="Medium-chain alcohol dehydrogenases, catalytic domain"/>
    <property type="match status" value="1"/>
</dbReference>
<sequence>MLFDNITIRLLGSDDFPAEAKQQAATDLTAAAADGALSITIDEPVPLDQAARAHDLVDRGTRSRILLAVPD</sequence>
<dbReference type="AlphaFoldDB" id="A0AB38FCM7"/>
<gene>
    <name evidence="1" type="ORF">NCTC13229_02815</name>
</gene>
<accession>A0AB38FCM7</accession>
<evidence type="ECO:0000313" key="1">
    <source>
        <dbReference type="EMBL" id="SPZ39336.1"/>
    </source>
</evidence>
<evidence type="ECO:0000313" key="2">
    <source>
        <dbReference type="Proteomes" id="UP000251211"/>
    </source>
</evidence>
<evidence type="ECO:0008006" key="3">
    <source>
        <dbReference type="Google" id="ProtNLM"/>
    </source>
</evidence>
<reference evidence="1 2" key="1">
    <citation type="submission" date="2018-06" db="EMBL/GenBank/DDBJ databases">
        <authorList>
            <consortium name="Pathogen Informatics"/>
            <person name="Doyle S."/>
        </authorList>
    </citation>
    <scope>NUCLEOTIDE SEQUENCE [LARGE SCALE GENOMIC DNA]</scope>
    <source>
        <strain evidence="1 2">NCTC13229</strain>
    </source>
</reference>